<name>A0A0C2J871_THEKT</name>
<accession>A0A0C2J871</accession>
<dbReference type="Proteomes" id="UP000031668">
    <property type="component" value="Unassembled WGS sequence"/>
</dbReference>
<keyword evidence="2" id="KW-1185">Reference proteome</keyword>
<comment type="caution">
    <text evidence="1">The sequence shown here is derived from an EMBL/GenBank/DDBJ whole genome shotgun (WGS) entry which is preliminary data.</text>
</comment>
<evidence type="ECO:0000313" key="2">
    <source>
        <dbReference type="Proteomes" id="UP000031668"/>
    </source>
</evidence>
<protein>
    <submittedName>
        <fullName evidence="1">Uncharacterized protein</fullName>
    </submittedName>
</protein>
<reference evidence="1 2" key="1">
    <citation type="journal article" date="2014" name="Genome Biol. Evol.">
        <title>The genome of the myxosporean Thelohanellus kitauei shows adaptations to nutrient acquisition within its fish host.</title>
        <authorList>
            <person name="Yang Y."/>
            <person name="Xiong J."/>
            <person name="Zhou Z."/>
            <person name="Huo F."/>
            <person name="Miao W."/>
            <person name="Ran C."/>
            <person name="Liu Y."/>
            <person name="Zhang J."/>
            <person name="Feng J."/>
            <person name="Wang M."/>
            <person name="Wang M."/>
            <person name="Wang L."/>
            <person name="Yao B."/>
        </authorList>
    </citation>
    <scope>NUCLEOTIDE SEQUENCE [LARGE SCALE GENOMIC DNA]</scope>
    <source>
        <strain evidence="1">Wuqing</strain>
    </source>
</reference>
<evidence type="ECO:0000313" key="1">
    <source>
        <dbReference type="EMBL" id="KII74009.1"/>
    </source>
</evidence>
<organism evidence="1 2">
    <name type="scientific">Thelohanellus kitauei</name>
    <name type="common">Myxosporean</name>
    <dbReference type="NCBI Taxonomy" id="669202"/>
    <lineage>
        <taxon>Eukaryota</taxon>
        <taxon>Metazoa</taxon>
        <taxon>Cnidaria</taxon>
        <taxon>Myxozoa</taxon>
        <taxon>Myxosporea</taxon>
        <taxon>Bivalvulida</taxon>
        <taxon>Platysporina</taxon>
        <taxon>Myxobolidae</taxon>
        <taxon>Thelohanellus</taxon>
    </lineage>
</organism>
<proteinExistence type="predicted"/>
<sequence>MYPQQHYTRPYFYHPVPFYGFYDPFAAFNYYNNNYLYLANQNQLNGFHPYQNFVNNNEITTKPRTRGRPRKNDEKIVELVGWKEKKICCGKIFIGPQHQILLHPLFIRPHRGKCAYKIISDIPKKTELRIEASKENKADDGLRLPYQQSRVQEAAINQKKLHKNFLLKQQNINLLKSLKDC</sequence>
<gene>
    <name evidence="1" type="ORF">RF11_04152</name>
</gene>
<dbReference type="EMBL" id="JWZT01000570">
    <property type="protein sequence ID" value="KII74009.1"/>
    <property type="molecule type" value="Genomic_DNA"/>
</dbReference>
<dbReference type="AlphaFoldDB" id="A0A0C2J871"/>